<dbReference type="InterPro" id="IPR029058">
    <property type="entry name" value="AB_hydrolase_fold"/>
</dbReference>
<dbReference type="InterPro" id="IPR050266">
    <property type="entry name" value="AB_hydrolase_sf"/>
</dbReference>
<dbReference type="Gene3D" id="3.40.50.1820">
    <property type="entry name" value="alpha/beta hydrolase"/>
    <property type="match status" value="1"/>
</dbReference>
<evidence type="ECO:0000259" key="1">
    <source>
        <dbReference type="Pfam" id="PF12697"/>
    </source>
</evidence>
<protein>
    <submittedName>
        <fullName evidence="2">2-hydroxymuconate semialdehyde hydrolase</fullName>
        <ecNumber evidence="2">3.7.1.9</ecNumber>
    </submittedName>
</protein>
<sequence>MTPLVLVHGFMGGSAQWDGCRDTLQQHADVIAVDLPGFGVNAHLPPIDSIGGYADWVVRHLRGLGVDEYHLLGHSMGGMIAQEIAVREGERIDRLVLCATGAVGVLPGRFETIEHSKKRAAESGPAATARRIAATWFLDCEAAPGYQHCAGIAAQAKLAAINAGLEAMQSWSGEQNLSRIRRETLVLWGDRDRTYPWSQIQMLWEAIPNTSLGVVPGCAHALHAEKPDLFLRLISDFLDR</sequence>
<keyword evidence="3" id="KW-1185">Reference proteome</keyword>
<accession>A0A0P1EN24</accession>
<dbReference type="InterPro" id="IPR000073">
    <property type="entry name" value="AB_hydrolase_1"/>
</dbReference>
<reference evidence="3" key="1">
    <citation type="submission" date="2015-09" db="EMBL/GenBank/DDBJ databases">
        <authorList>
            <person name="Rodrigo-Torres L."/>
            <person name="Arahal D.R."/>
        </authorList>
    </citation>
    <scope>NUCLEOTIDE SEQUENCE [LARGE SCALE GENOMIC DNA]</scope>
    <source>
        <strain evidence="3">CECT 4293</strain>
    </source>
</reference>
<proteinExistence type="predicted"/>
<evidence type="ECO:0000313" key="2">
    <source>
        <dbReference type="EMBL" id="CUH42627.1"/>
    </source>
</evidence>
<feature type="domain" description="AB hydrolase-1" evidence="1">
    <location>
        <begin position="4"/>
        <end position="232"/>
    </location>
</feature>
<dbReference type="SUPFAM" id="SSF53474">
    <property type="entry name" value="alpha/beta-Hydrolases"/>
    <property type="match status" value="1"/>
</dbReference>
<dbReference type="Proteomes" id="UP000050786">
    <property type="component" value="Unassembled WGS sequence"/>
</dbReference>
<dbReference type="PRINTS" id="PR00111">
    <property type="entry name" value="ABHYDROLASE"/>
</dbReference>
<dbReference type="Pfam" id="PF12697">
    <property type="entry name" value="Abhydrolase_6"/>
    <property type="match status" value="1"/>
</dbReference>
<organism evidence="2 3">
    <name type="scientific">Ruegeria atlantica</name>
    <dbReference type="NCBI Taxonomy" id="81569"/>
    <lineage>
        <taxon>Bacteria</taxon>
        <taxon>Pseudomonadati</taxon>
        <taxon>Pseudomonadota</taxon>
        <taxon>Alphaproteobacteria</taxon>
        <taxon>Rhodobacterales</taxon>
        <taxon>Roseobacteraceae</taxon>
        <taxon>Ruegeria</taxon>
    </lineage>
</organism>
<dbReference type="EMBL" id="CYPS01000023">
    <property type="protein sequence ID" value="CUH42627.1"/>
    <property type="molecule type" value="Genomic_DNA"/>
</dbReference>
<keyword evidence="2" id="KW-0378">Hydrolase</keyword>
<evidence type="ECO:0000313" key="3">
    <source>
        <dbReference type="Proteomes" id="UP000050786"/>
    </source>
</evidence>
<gene>
    <name evidence="2" type="primary">xylF_1</name>
    <name evidence="2" type="ORF">RUM4293_01515</name>
</gene>
<dbReference type="AlphaFoldDB" id="A0A0P1EN24"/>
<dbReference type="RefSeq" id="WP_058272699.1">
    <property type="nucleotide sequence ID" value="NZ_CYPS01000023.1"/>
</dbReference>
<dbReference type="EC" id="3.7.1.9" evidence="2"/>
<name>A0A0P1EN24_9RHOB</name>
<dbReference type="GO" id="GO:0018775">
    <property type="term" value="F:2-hydroxymuconate-semialdehyde hydrolase activity"/>
    <property type="evidence" value="ECO:0007669"/>
    <property type="project" value="UniProtKB-EC"/>
</dbReference>
<dbReference type="PANTHER" id="PTHR43798">
    <property type="entry name" value="MONOACYLGLYCEROL LIPASE"/>
    <property type="match status" value="1"/>
</dbReference>